<reference evidence="2 3" key="1">
    <citation type="journal article" date="2020" name="ISME J.">
        <title>Uncovering the hidden diversity of litter-decomposition mechanisms in mushroom-forming fungi.</title>
        <authorList>
            <person name="Floudas D."/>
            <person name="Bentzer J."/>
            <person name="Ahren D."/>
            <person name="Johansson T."/>
            <person name="Persson P."/>
            <person name="Tunlid A."/>
        </authorList>
    </citation>
    <scope>NUCLEOTIDE SEQUENCE [LARGE SCALE GENOMIC DNA]</scope>
    <source>
        <strain evidence="2 3">CBS 146.42</strain>
    </source>
</reference>
<protein>
    <submittedName>
        <fullName evidence="2">Uncharacterized protein</fullName>
    </submittedName>
</protein>
<gene>
    <name evidence="2" type="ORF">D9756_001234</name>
</gene>
<dbReference type="InterPro" id="IPR032675">
    <property type="entry name" value="LRR_dom_sf"/>
</dbReference>
<dbReference type="OrthoDB" id="2269034at2759"/>
<proteinExistence type="predicted"/>
<dbReference type="Gene3D" id="3.80.10.10">
    <property type="entry name" value="Ribonuclease Inhibitor"/>
    <property type="match status" value="1"/>
</dbReference>
<dbReference type="EMBL" id="JAACJO010000005">
    <property type="protein sequence ID" value="KAF5358264.1"/>
    <property type="molecule type" value="Genomic_DNA"/>
</dbReference>
<organism evidence="2 3">
    <name type="scientific">Leucocoprinus leucothites</name>
    <dbReference type="NCBI Taxonomy" id="201217"/>
    <lineage>
        <taxon>Eukaryota</taxon>
        <taxon>Fungi</taxon>
        <taxon>Dikarya</taxon>
        <taxon>Basidiomycota</taxon>
        <taxon>Agaricomycotina</taxon>
        <taxon>Agaricomycetes</taxon>
        <taxon>Agaricomycetidae</taxon>
        <taxon>Agaricales</taxon>
        <taxon>Agaricineae</taxon>
        <taxon>Agaricaceae</taxon>
        <taxon>Leucocoprinus</taxon>
    </lineage>
</organism>
<accession>A0A8H5G4D8</accession>
<evidence type="ECO:0000313" key="2">
    <source>
        <dbReference type="EMBL" id="KAF5358264.1"/>
    </source>
</evidence>
<keyword evidence="3" id="KW-1185">Reference proteome</keyword>
<name>A0A8H5G4D8_9AGAR</name>
<comment type="caution">
    <text evidence="2">The sequence shown here is derived from an EMBL/GenBank/DDBJ whole genome shotgun (WGS) entry which is preliminary data.</text>
</comment>
<dbReference type="Proteomes" id="UP000559027">
    <property type="component" value="Unassembled WGS sequence"/>
</dbReference>
<evidence type="ECO:0000256" key="1">
    <source>
        <dbReference type="SAM" id="MobiDB-lite"/>
    </source>
</evidence>
<dbReference type="AlphaFoldDB" id="A0A8H5G4D8"/>
<evidence type="ECO:0000313" key="3">
    <source>
        <dbReference type="Proteomes" id="UP000559027"/>
    </source>
</evidence>
<feature type="region of interest" description="Disordered" evidence="1">
    <location>
        <begin position="41"/>
        <end position="62"/>
    </location>
</feature>
<sequence>MDLLPEEIDDLHIEAKNLDFTLQHLTERRSLIMRQLNAAKSSTRALPTQKHSRLSSTTPARHSTRHHVCSRWRRVAFSTSQLWQSMSILLSAHVDVQRSADILSLHARNVEMLPFSLYFGAAWAVHQLEPIAKVLFQKECSRKIEVLVLKNFWPREWLYHISPDFESLRHLISPLDRIPNISAPNIEEIVLHRTPVTLESSKITVVDLQDLDVSICAQILFRCPNLIEFHCVDSPSILIRRPRSRNPKLPICTWDEAIIKYIRLPALQALFWTSTVTQEEMGEFFPPFLIFLFSTREALEVLHLVGETSLSGQNFRQLFAPLTQLLEFGLKFCEAGAPQNLISALTASNVDGDSKLLPSLKDLSIQPCNNGWDDDFAGDLNHFAHEAVQMLQSRLADSQVEFTLTIDQSDWWLDSVQEQVRTMIADGVKLKIFDGKDLVRWLKEDLEA</sequence>